<dbReference type="SUPFAM" id="SSF49503">
    <property type="entry name" value="Cupredoxins"/>
    <property type="match status" value="2"/>
</dbReference>
<comment type="cofactor">
    <cofactor evidence="18">
        <name>Cu(2+)</name>
        <dbReference type="ChEBI" id="CHEBI:29036"/>
    </cofactor>
    <text evidence="18">Binds 1 Cu(+) ion.</text>
</comment>
<comment type="subunit">
    <text evidence="5 18">Homotrimer.</text>
</comment>
<evidence type="ECO:0000313" key="22">
    <source>
        <dbReference type="Proteomes" id="UP000626148"/>
    </source>
</evidence>
<evidence type="ECO:0000259" key="19">
    <source>
        <dbReference type="Pfam" id="PF00394"/>
    </source>
</evidence>
<keyword evidence="13 18" id="KW-0560">Oxidoreductase</keyword>
<comment type="cofactor">
    <cofactor evidence="18">
        <name>Cu(+)</name>
        <dbReference type="ChEBI" id="CHEBI:49552"/>
    </cofactor>
    <text evidence="18">Binds 1 Cu(+) ion.</text>
</comment>
<comment type="catalytic activity">
    <reaction evidence="16 18">
        <text>nitric oxide + Fe(III)-[cytochrome c] + H2O = Fe(II)-[cytochrome c] + nitrite + 2 H(+)</text>
        <dbReference type="Rhea" id="RHEA:15233"/>
        <dbReference type="Rhea" id="RHEA-COMP:10350"/>
        <dbReference type="Rhea" id="RHEA-COMP:14399"/>
        <dbReference type="ChEBI" id="CHEBI:15377"/>
        <dbReference type="ChEBI" id="CHEBI:15378"/>
        <dbReference type="ChEBI" id="CHEBI:16301"/>
        <dbReference type="ChEBI" id="CHEBI:16480"/>
        <dbReference type="ChEBI" id="CHEBI:29033"/>
        <dbReference type="ChEBI" id="CHEBI:29034"/>
        <dbReference type="EC" id="1.7.2.1"/>
    </reaction>
</comment>
<evidence type="ECO:0000256" key="18">
    <source>
        <dbReference type="RuleBase" id="RU365025"/>
    </source>
</evidence>
<keyword evidence="10" id="KW-0677">Repeat</keyword>
<evidence type="ECO:0000256" key="7">
    <source>
        <dbReference type="ARBA" id="ARBA00017290"/>
    </source>
</evidence>
<evidence type="ECO:0000256" key="11">
    <source>
        <dbReference type="ARBA" id="ARBA00022764"/>
    </source>
</evidence>
<comment type="cofactor">
    <cofactor evidence="1">
        <name>FAD</name>
        <dbReference type="ChEBI" id="CHEBI:57692"/>
    </cofactor>
</comment>
<proteinExistence type="inferred from homology"/>
<dbReference type="Pfam" id="PF07732">
    <property type="entry name" value="Cu-oxidase_3"/>
    <property type="match status" value="1"/>
</dbReference>
<dbReference type="EMBL" id="BMXR01000014">
    <property type="protein sequence ID" value="GGX70897.1"/>
    <property type="molecule type" value="Genomic_DNA"/>
</dbReference>
<gene>
    <name evidence="21" type="primary">nirK</name>
    <name evidence="21" type="ORF">GCM10007392_42970</name>
</gene>
<dbReference type="InterPro" id="IPR011707">
    <property type="entry name" value="Cu-oxidase-like_N"/>
</dbReference>
<keyword evidence="9 17" id="KW-0479">Metal-binding</keyword>
<feature type="binding site" description="type 1 copper site" evidence="17">
    <location>
        <position position="162"/>
    </location>
    <ligand>
        <name>Cu cation</name>
        <dbReference type="ChEBI" id="CHEBI:23378"/>
        <label>1</label>
    </ligand>
</feature>
<keyword evidence="12" id="KW-0274">FAD</keyword>
<accession>A0A918KPH9</accession>
<organism evidence="21 22">
    <name type="scientific">Saccharospirillum salsuginis</name>
    <dbReference type="NCBI Taxonomy" id="418750"/>
    <lineage>
        <taxon>Bacteria</taxon>
        <taxon>Pseudomonadati</taxon>
        <taxon>Pseudomonadota</taxon>
        <taxon>Gammaproteobacteria</taxon>
        <taxon>Oceanospirillales</taxon>
        <taxon>Saccharospirillaceae</taxon>
        <taxon>Saccharospirillum</taxon>
    </lineage>
</organism>
<dbReference type="InterPro" id="IPR008972">
    <property type="entry name" value="Cupredoxin"/>
</dbReference>
<comment type="subcellular location">
    <subcellularLocation>
        <location evidence="2">Periplasm</location>
    </subcellularLocation>
</comment>
<evidence type="ECO:0000256" key="13">
    <source>
        <dbReference type="ARBA" id="ARBA00023002"/>
    </source>
</evidence>
<dbReference type="GO" id="GO:0050421">
    <property type="term" value="F:nitrite reductase (NO-forming) activity"/>
    <property type="evidence" value="ECO:0007669"/>
    <property type="project" value="UniProtKB-EC"/>
</dbReference>
<reference evidence="21" key="2">
    <citation type="submission" date="2020-09" db="EMBL/GenBank/DDBJ databases">
        <authorList>
            <person name="Sun Q."/>
            <person name="Kim S."/>
        </authorList>
    </citation>
    <scope>NUCLEOTIDE SEQUENCE</scope>
    <source>
        <strain evidence="21">KCTC 22169</strain>
    </source>
</reference>
<evidence type="ECO:0000256" key="1">
    <source>
        <dbReference type="ARBA" id="ARBA00001974"/>
    </source>
</evidence>
<dbReference type="CDD" id="cd11020">
    <property type="entry name" value="CuRO_1_CuNIR"/>
    <property type="match status" value="1"/>
</dbReference>
<evidence type="ECO:0000256" key="8">
    <source>
        <dbReference type="ARBA" id="ARBA00022630"/>
    </source>
</evidence>
<evidence type="ECO:0000256" key="15">
    <source>
        <dbReference type="ARBA" id="ARBA00023063"/>
    </source>
</evidence>
<dbReference type="InterPro" id="IPR045087">
    <property type="entry name" value="Cu-oxidase_fam"/>
</dbReference>
<feature type="chain" id="PRO_5038173339" description="Copper-containing nitrite reductase" evidence="18">
    <location>
        <begin position="25"/>
        <end position="357"/>
    </location>
</feature>
<evidence type="ECO:0000256" key="5">
    <source>
        <dbReference type="ARBA" id="ARBA00011233"/>
    </source>
</evidence>
<dbReference type="InterPro" id="IPR001117">
    <property type="entry name" value="Cu-oxidase_2nd"/>
</dbReference>
<evidence type="ECO:0000256" key="10">
    <source>
        <dbReference type="ARBA" id="ARBA00022737"/>
    </source>
</evidence>
<evidence type="ECO:0000256" key="9">
    <source>
        <dbReference type="ARBA" id="ARBA00022723"/>
    </source>
</evidence>
<evidence type="ECO:0000256" key="16">
    <source>
        <dbReference type="ARBA" id="ARBA00049340"/>
    </source>
</evidence>
<feature type="binding site" description="type 1 copper site" evidence="17">
    <location>
        <position position="151"/>
    </location>
    <ligand>
        <name>Cu cation</name>
        <dbReference type="ChEBI" id="CHEBI:23378"/>
        <label>1</label>
    </ligand>
</feature>
<dbReference type="EC" id="1.7.2.1" evidence="6 18"/>
<feature type="binding site" description="type 1 copper site" evidence="17">
    <location>
        <position position="116"/>
    </location>
    <ligand>
        <name>Cu cation</name>
        <dbReference type="ChEBI" id="CHEBI:23378"/>
        <label>1</label>
    </ligand>
</feature>
<dbReference type="GO" id="GO:0005507">
    <property type="term" value="F:copper ion binding"/>
    <property type="evidence" value="ECO:0007669"/>
    <property type="project" value="InterPro"/>
</dbReference>
<dbReference type="NCBIfam" id="TIGR02376">
    <property type="entry name" value="Cu_nitrite_red"/>
    <property type="match status" value="1"/>
</dbReference>
<dbReference type="GO" id="GO:0042597">
    <property type="term" value="C:periplasmic space"/>
    <property type="evidence" value="ECO:0007669"/>
    <property type="project" value="UniProtKB-SubCell"/>
</dbReference>
<keyword evidence="8" id="KW-0285">Flavoprotein</keyword>
<keyword evidence="14 17" id="KW-0186">Copper</keyword>
<protein>
    <recommendedName>
        <fullName evidence="7 18">Copper-containing nitrite reductase</fullName>
        <ecNumber evidence="6 18">1.7.2.1</ecNumber>
    </recommendedName>
</protein>
<evidence type="ECO:0000256" key="4">
    <source>
        <dbReference type="ARBA" id="ARBA00010609"/>
    </source>
</evidence>
<comment type="pathway">
    <text evidence="3">Nitrogen metabolism; nitrate reduction (denitrification); dinitrogen from nitrate: step 2/4.</text>
</comment>
<evidence type="ECO:0000256" key="12">
    <source>
        <dbReference type="ARBA" id="ARBA00022827"/>
    </source>
</evidence>
<dbReference type="PRINTS" id="PR00695">
    <property type="entry name" value="CUNO2RDTASE"/>
</dbReference>
<feature type="binding site" description="type 1 copper site" evidence="17">
    <location>
        <position position="323"/>
    </location>
    <ligand>
        <name>Cu cation</name>
        <dbReference type="ChEBI" id="CHEBI:23378"/>
        <label>1</label>
    </ligand>
</feature>
<dbReference type="Pfam" id="PF00394">
    <property type="entry name" value="Cu-oxidase"/>
    <property type="match status" value="1"/>
</dbReference>
<keyword evidence="11" id="KW-0574">Periplasm</keyword>
<keyword evidence="18" id="KW-0732">Signal</keyword>
<dbReference type="GO" id="GO:0042128">
    <property type="term" value="P:nitrate assimilation"/>
    <property type="evidence" value="ECO:0007669"/>
    <property type="project" value="UniProtKB-KW"/>
</dbReference>
<dbReference type="PANTHER" id="PTHR11709">
    <property type="entry name" value="MULTI-COPPER OXIDASE"/>
    <property type="match status" value="1"/>
</dbReference>
<comment type="caution">
    <text evidence="21">The sequence shown here is derived from an EMBL/GenBank/DDBJ whole genome shotgun (WGS) entry which is preliminary data.</text>
</comment>
<keyword evidence="15" id="KW-0534">Nitrate assimilation</keyword>
<dbReference type="Gene3D" id="2.60.40.420">
    <property type="entry name" value="Cupredoxins - blue copper proteins"/>
    <property type="match status" value="2"/>
</dbReference>
<evidence type="ECO:0000256" key="6">
    <source>
        <dbReference type="ARBA" id="ARBA00011882"/>
    </source>
</evidence>
<sequence length="357" mass="38314">MTAQRSFKARLAALALGVALAAQAGAEALPREKQVLVPPPALPEHLQVAATEAKVVEVELVIEEKQQEIAPGVNAWVMTFNGTVPGPMIVAHEGDYVEVTLKNPSTNQFVHNVDFHAATGGMGGGELTMVSPGQSVTMRFKATKAGVFVYHCAPGGSMIPWHVASGMNGAIMVLPRDGLKDENGEPVRYDRAFYIGEQDLYVLSDASGRYKSYPNLAASMADTMQQMRTLKPSHIVFNGAKGALTGPNAMEARVGEKVLFIHSQANRDTRPHLIGGHGDLVWAGGSFNDQPMTDQETWFVPGGAAVAALYEFQQPGLHAYVNHNLIEAIEFGAAAHIQVEGEWNDDLMTVVEPAAAY</sequence>
<feature type="binding site" description="type 1 copper site" evidence="17">
    <location>
        <position position="152"/>
    </location>
    <ligand>
        <name>Cu cation</name>
        <dbReference type="ChEBI" id="CHEBI:23378"/>
        <label>1</label>
    </ligand>
</feature>
<reference evidence="21" key="1">
    <citation type="journal article" date="2014" name="Int. J. Syst. Evol. Microbiol.">
        <title>Complete genome sequence of Corynebacterium casei LMG S-19264T (=DSM 44701T), isolated from a smear-ripened cheese.</title>
        <authorList>
            <consortium name="US DOE Joint Genome Institute (JGI-PGF)"/>
            <person name="Walter F."/>
            <person name="Albersmeier A."/>
            <person name="Kalinowski J."/>
            <person name="Ruckert C."/>
        </authorList>
    </citation>
    <scope>NUCLEOTIDE SEQUENCE</scope>
    <source>
        <strain evidence="21">KCTC 22169</strain>
    </source>
</reference>
<evidence type="ECO:0000256" key="2">
    <source>
        <dbReference type="ARBA" id="ARBA00004418"/>
    </source>
</evidence>
<evidence type="ECO:0000256" key="17">
    <source>
        <dbReference type="PIRSR" id="PIRSR601287-1"/>
    </source>
</evidence>
<dbReference type="InterPro" id="IPR001287">
    <property type="entry name" value="NO2-reductase_Cu"/>
</dbReference>
<dbReference type="RefSeq" id="WP_189612657.1">
    <property type="nucleotide sequence ID" value="NZ_BMXR01000014.1"/>
</dbReference>
<dbReference type="Proteomes" id="UP000626148">
    <property type="component" value="Unassembled WGS sequence"/>
</dbReference>
<evidence type="ECO:0000256" key="3">
    <source>
        <dbReference type="ARBA" id="ARBA00005127"/>
    </source>
</evidence>
<dbReference type="AlphaFoldDB" id="A0A918KPH9"/>
<evidence type="ECO:0000259" key="20">
    <source>
        <dbReference type="Pfam" id="PF07732"/>
    </source>
</evidence>
<feature type="domain" description="Plastocyanin-like" evidence="19">
    <location>
        <begin position="193"/>
        <end position="343"/>
    </location>
</feature>
<name>A0A918KPH9_9GAMM</name>
<feature type="binding site" description="type 1 copper site" evidence="17">
    <location>
        <position position="167"/>
    </location>
    <ligand>
        <name>Cu cation</name>
        <dbReference type="ChEBI" id="CHEBI:23378"/>
        <label>1</label>
    </ligand>
</feature>
<keyword evidence="22" id="KW-1185">Reference proteome</keyword>
<evidence type="ECO:0000313" key="21">
    <source>
        <dbReference type="EMBL" id="GGX70897.1"/>
    </source>
</evidence>
<feature type="domain" description="Plastocyanin-like" evidence="20">
    <location>
        <begin position="63"/>
        <end position="176"/>
    </location>
</feature>
<dbReference type="PANTHER" id="PTHR11709:SF394">
    <property type="entry name" value="FI03373P-RELATED"/>
    <property type="match status" value="1"/>
</dbReference>
<comment type="similarity">
    <text evidence="4 18">Belongs to the multicopper oxidase family.</text>
</comment>
<feature type="signal peptide" evidence="18">
    <location>
        <begin position="1"/>
        <end position="24"/>
    </location>
</feature>
<evidence type="ECO:0000256" key="14">
    <source>
        <dbReference type="ARBA" id="ARBA00023008"/>
    </source>
</evidence>
<feature type="binding site" description="type 1 copper site" evidence="17">
    <location>
        <position position="111"/>
    </location>
    <ligand>
        <name>Cu cation</name>
        <dbReference type="ChEBI" id="CHEBI:23378"/>
        <label>1</label>
    </ligand>
</feature>